<sequence length="124" mass="14383">MKEVNPVVKMLKWKTRLLAEDEIMQVLAAVANIDKTPFTLTDLTEILPDSLSRDEKKRRSISTFLTNLVEVGYLSKPSERKWTKNAATFSRYLSPLLIELNEIEKNPPAREKQEKKIIQLEGRR</sequence>
<reference evidence="1" key="1">
    <citation type="journal article" date="2020" name="mSystems">
        <title>Genome- and Community-Level Interaction Insights into Carbon Utilization and Element Cycling Functions of Hydrothermarchaeota in Hydrothermal Sediment.</title>
        <authorList>
            <person name="Zhou Z."/>
            <person name="Liu Y."/>
            <person name="Xu W."/>
            <person name="Pan J."/>
            <person name="Luo Z.H."/>
            <person name="Li M."/>
        </authorList>
    </citation>
    <scope>NUCLEOTIDE SEQUENCE [LARGE SCALE GENOMIC DNA]</scope>
    <source>
        <strain evidence="1">SpSt-1056</strain>
    </source>
</reference>
<proteinExistence type="predicted"/>
<protein>
    <submittedName>
        <fullName evidence="1">Uncharacterized protein</fullName>
    </submittedName>
</protein>
<dbReference type="AlphaFoldDB" id="A0A7C5Q9X9"/>
<evidence type="ECO:0000313" key="1">
    <source>
        <dbReference type="EMBL" id="HHK68410.1"/>
    </source>
</evidence>
<gene>
    <name evidence="1" type="ORF">ENM11_04555</name>
</gene>
<organism evidence="1">
    <name type="scientific">Caldiarchaeum subterraneum</name>
    <dbReference type="NCBI Taxonomy" id="311458"/>
    <lineage>
        <taxon>Archaea</taxon>
        <taxon>Nitrososphaerota</taxon>
        <taxon>Candidatus Caldarchaeales</taxon>
        <taxon>Candidatus Caldarchaeaceae</taxon>
        <taxon>Candidatus Caldarchaeum</taxon>
    </lineage>
</organism>
<comment type="caution">
    <text evidence="1">The sequence shown here is derived from an EMBL/GenBank/DDBJ whole genome shotgun (WGS) entry which is preliminary data.</text>
</comment>
<accession>A0A7C5Q9X9</accession>
<name>A0A7C5Q9X9_CALS0</name>
<dbReference type="EMBL" id="DRWN01000031">
    <property type="protein sequence ID" value="HHK68410.1"/>
    <property type="molecule type" value="Genomic_DNA"/>
</dbReference>